<dbReference type="GO" id="GO:0016491">
    <property type="term" value="F:oxidoreductase activity"/>
    <property type="evidence" value="ECO:0007669"/>
    <property type="project" value="UniProtKB-KW"/>
</dbReference>
<dbReference type="InterPro" id="IPR002347">
    <property type="entry name" value="SDR_fam"/>
</dbReference>
<sequence length="651" mass="70235">MENRWNDADAAVAKSDLELRTYSSCLIGLDPELVLHGGGNTSVKSTVKDVFGKEHTAIFVKASGFDLSKMGTEGFTALELSKLLALSKLPELSDPDMVREVHRAQFEPTAANASIEAIVHAVIPYKFVDHSHADAILTISNSALPPSTWQDLFGERVGVLPYVKPGFDLAKQIAGFAENGGFDRHDALVLENHGLFTFHDDARISYQRHIEIVDQAQSFLVEQFGSPAPGAARQEDPVTIARLRKAVGAIAGFPVVSRPACSVTPDFAPTLAELSRSGTVTPEHVVHNKPFPALIVDDVQSGIDGFVDDYQAYFDRANDPELVRLPCNPHWTVTDTGAIRSFGPNLKRANISADVARTTAKALIYAYKTGGWQGLSETDLRGLEYWELEQAKLKKAPKGPELTGRIALVSGAAAGIGRAIAEHLHSKGAVVVGLDINKAVQDRLQGDGLQGWVVDATSREQVENAISRIVQEFGGLDVVVSNAGIFTAGANVEDMPDDNWARSMQVNLDAHMILARAAIPVLRHGFDPTFLFMASRNVPAPGAGAAAYSVAKAGLTQLMRVLALELAPEGITVNVLHPDAVFDTELWTEEALQRSAARYGLSVKDYKRRNLMKAEITSMDVAEAALALVSRAFRRTTGAQIPLDGGNDRVV</sequence>
<keyword evidence="2 4" id="KW-0560">Oxidoreductase</keyword>
<dbReference type="PRINTS" id="PR00081">
    <property type="entry name" value="GDHRDH"/>
</dbReference>
<accession>A0A0P1E354</accession>
<comment type="similarity">
    <text evidence="1">Belongs to the short-chain dehydrogenases/reductases (SDR) family.</text>
</comment>
<dbReference type="RefSeq" id="WP_058272805.1">
    <property type="nucleotide sequence ID" value="NZ_CYPS01000026.1"/>
</dbReference>
<evidence type="ECO:0000313" key="5">
    <source>
        <dbReference type="Proteomes" id="UP000050786"/>
    </source>
</evidence>
<protein>
    <submittedName>
        <fullName evidence="4">(-)-trans-carveol dehydrogenase</fullName>
        <ecNumber evidence="4">1.1.1.-</ecNumber>
    </submittedName>
</protein>
<dbReference type="EMBL" id="CYPS01000026">
    <property type="protein sequence ID" value="CUH42733.1"/>
    <property type="molecule type" value="Genomic_DNA"/>
</dbReference>
<name>A0A0P1E354_9RHOB</name>
<gene>
    <name evidence="4" type="primary">limC</name>
    <name evidence="4" type="ORF">RUM4293_01622</name>
</gene>
<evidence type="ECO:0000259" key="3">
    <source>
        <dbReference type="SMART" id="SM01007"/>
    </source>
</evidence>
<dbReference type="Pfam" id="PF00596">
    <property type="entry name" value="Aldolase_II"/>
    <property type="match status" value="1"/>
</dbReference>
<dbReference type="InterPro" id="IPR001303">
    <property type="entry name" value="Aldolase_II/adducin_N"/>
</dbReference>
<dbReference type="SUPFAM" id="SSF53639">
    <property type="entry name" value="AraD/HMP-PK domain-like"/>
    <property type="match status" value="1"/>
</dbReference>
<dbReference type="Proteomes" id="UP000050786">
    <property type="component" value="Unassembled WGS sequence"/>
</dbReference>
<reference evidence="5" key="1">
    <citation type="submission" date="2015-09" db="EMBL/GenBank/DDBJ databases">
        <authorList>
            <person name="Rodrigo-Torres L."/>
            <person name="Arahal D.R."/>
        </authorList>
    </citation>
    <scope>NUCLEOTIDE SEQUENCE [LARGE SCALE GENOMIC DNA]</scope>
    <source>
        <strain evidence="5">CECT 4293</strain>
    </source>
</reference>
<proteinExistence type="inferred from homology"/>
<dbReference type="SMART" id="SM01007">
    <property type="entry name" value="Aldolase_II"/>
    <property type="match status" value="1"/>
</dbReference>
<dbReference type="InterPro" id="IPR020904">
    <property type="entry name" value="Sc_DH/Rdtase_CS"/>
</dbReference>
<organism evidence="4 5">
    <name type="scientific">Ruegeria atlantica</name>
    <dbReference type="NCBI Taxonomy" id="81569"/>
    <lineage>
        <taxon>Bacteria</taxon>
        <taxon>Pseudomonadati</taxon>
        <taxon>Pseudomonadota</taxon>
        <taxon>Alphaproteobacteria</taxon>
        <taxon>Rhodobacterales</taxon>
        <taxon>Roseobacteraceae</taxon>
        <taxon>Ruegeria</taxon>
    </lineage>
</organism>
<evidence type="ECO:0000256" key="1">
    <source>
        <dbReference type="ARBA" id="ARBA00006484"/>
    </source>
</evidence>
<evidence type="ECO:0000313" key="4">
    <source>
        <dbReference type="EMBL" id="CUH42733.1"/>
    </source>
</evidence>
<dbReference type="PRINTS" id="PR00080">
    <property type="entry name" value="SDRFAMILY"/>
</dbReference>
<dbReference type="PANTHER" id="PTHR43669">
    <property type="entry name" value="5-KETO-D-GLUCONATE 5-REDUCTASE"/>
    <property type="match status" value="1"/>
</dbReference>
<dbReference type="FunFam" id="3.40.50.720:FF:000084">
    <property type="entry name" value="Short-chain dehydrogenase reductase"/>
    <property type="match status" value="1"/>
</dbReference>
<keyword evidence="5" id="KW-1185">Reference proteome</keyword>
<dbReference type="PROSITE" id="PS00061">
    <property type="entry name" value="ADH_SHORT"/>
    <property type="match status" value="1"/>
</dbReference>
<dbReference type="InterPro" id="IPR036291">
    <property type="entry name" value="NAD(P)-bd_dom_sf"/>
</dbReference>
<dbReference type="SUPFAM" id="SSF51735">
    <property type="entry name" value="NAD(P)-binding Rossmann-fold domains"/>
    <property type="match status" value="1"/>
</dbReference>
<dbReference type="EC" id="1.1.1.-" evidence="4"/>
<dbReference type="PANTHER" id="PTHR43669:SF3">
    <property type="entry name" value="ALCOHOL DEHYDROGENASE, PUTATIVE (AFU_ORTHOLOGUE AFUA_3G03445)-RELATED"/>
    <property type="match status" value="1"/>
</dbReference>
<dbReference type="Gene3D" id="3.40.225.10">
    <property type="entry name" value="Class II aldolase/adducin N-terminal domain"/>
    <property type="match status" value="1"/>
</dbReference>
<dbReference type="AlphaFoldDB" id="A0A0P1E354"/>
<dbReference type="Pfam" id="PF13561">
    <property type="entry name" value="adh_short_C2"/>
    <property type="match status" value="1"/>
</dbReference>
<dbReference type="InterPro" id="IPR036409">
    <property type="entry name" value="Aldolase_II/adducin_N_sf"/>
</dbReference>
<dbReference type="Gene3D" id="3.40.50.720">
    <property type="entry name" value="NAD(P)-binding Rossmann-like Domain"/>
    <property type="match status" value="1"/>
</dbReference>
<feature type="domain" description="Class II aldolase/adducin N-terminal" evidence="3">
    <location>
        <begin position="19"/>
        <end position="220"/>
    </location>
</feature>
<evidence type="ECO:0000256" key="2">
    <source>
        <dbReference type="ARBA" id="ARBA00023002"/>
    </source>
</evidence>